<dbReference type="OMA" id="NFATNAW"/>
<comment type="subcellular location">
    <subcellularLocation>
        <location evidence="1">Nucleus</location>
    </subcellularLocation>
</comment>
<proteinExistence type="predicted"/>
<name>A0A2H3DUE9_ARMGA</name>
<dbReference type="OrthoDB" id="2687121at2759"/>
<keyword evidence="2" id="KW-0479">Metal-binding</keyword>
<dbReference type="AlphaFoldDB" id="A0A2H3DUE9"/>
<dbReference type="PANTHER" id="PTHR46481">
    <property type="entry name" value="ZINC FINGER BED DOMAIN-CONTAINING PROTEIN 4"/>
    <property type="match status" value="1"/>
</dbReference>
<sequence length="98" mass="10662">LIKTGQPSCYVPSPSTVAQDIKTVFGNTHQHISEMLQEHEGDLHFATDAWTSPNYRPYVAVTVHFEDKGKPVSLLLDIVGGEGTCYFISCGSIAISHA</sequence>
<dbReference type="GO" id="GO:0008270">
    <property type="term" value="F:zinc ion binding"/>
    <property type="evidence" value="ECO:0007669"/>
    <property type="project" value="UniProtKB-KW"/>
</dbReference>
<evidence type="ECO:0000256" key="5">
    <source>
        <dbReference type="ARBA" id="ARBA00023242"/>
    </source>
</evidence>
<dbReference type="InterPro" id="IPR052035">
    <property type="entry name" value="ZnF_BED_domain_contain"/>
</dbReference>
<keyword evidence="3" id="KW-0863">Zinc-finger</keyword>
<dbReference type="Proteomes" id="UP000217790">
    <property type="component" value="Unassembled WGS sequence"/>
</dbReference>
<reference evidence="7" key="1">
    <citation type="journal article" date="2017" name="Nat. Ecol. Evol.">
        <title>Genome expansion and lineage-specific genetic innovations in the forest pathogenic fungi Armillaria.</title>
        <authorList>
            <person name="Sipos G."/>
            <person name="Prasanna A.N."/>
            <person name="Walter M.C."/>
            <person name="O'Connor E."/>
            <person name="Balint B."/>
            <person name="Krizsan K."/>
            <person name="Kiss B."/>
            <person name="Hess J."/>
            <person name="Varga T."/>
            <person name="Slot J."/>
            <person name="Riley R."/>
            <person name="Boka B."/>
            <person name="Rigling D."/>
            <person name="Barry K."/>
            <person name="Lee J."/>
            <person name="Mihaltcheva S."/>
            <person name="LaButti K."/>
            <person name="Lipzen A."/>
            <person name="Waldron R."/>
            <person name="Moloney N.M."/>
            <person name="Sperisen C."/>
            <person name="Kredics L."/>
            <person name="Vagvoelgyi C."/>
            <person name="Patrignani A."/>
            <person name="Fitzpatrick D."/>
            <person name="Nagy I."/>
            <person name="Doyle S."/>
            <person name="Anderson J.B."/>
            <person name="Grigoriev I.V."/>
            <person name="Gueldener U."/>
            <person name="Muensterkoetter M."/>
            <person name="Nagy L.G."/>
        </authorList>
    </citation>
    <scope>NUCLEOTIDE SEQUENCE [LARGE SCALE GENOMIC DNA]</scope>
    <source>
        <strain evidence="7">Ar21-2</strain>
    </source>
</reference>
<dbReference type="PANTHER" id="PTHR46481:SF10">
    <property type="entry name" value="ZINC FINGER BED DOMAIN-CONTAINING PROTEIN 39"/>
    <property type="match status" value="1"/>
</dbReference>
<organism evidence="6 7">
    <name type="scientific">Armillaria gallica</name>
    <name type="common">Bulbous honey fungus</name>
    <name type="synonym">Armillaria bulbosa</name>
    <dbReference type="NCBI Taxonomy" id="47427"/>
    <lineage>
        <taxon>Eukaryota</taxon>
        <taxon>Fungi</taxon>
        <taxon>Dikarya</taxon>
        <taxon>Basidiomycota</taxon>
        <taxon>Agaricomycotina</taxon>
        <taxon>Agaricomycetes</taxon>
        <taxon>Agaricomycetidae</taxon>
        <taxon>Agaricales</taxon>
        <taxon>Marasmiineae</taxon>
        <taxon>Physalacriaceae</taxon>
        <taxon>Armillaria</taxon>
    </lineage>
</organism>
<keyword evidence="4" id="KW-0862">Zinc</keyword>
<evidence type="ECO:0000256" key="1">
    <source>
        <dbReference type="ARBA" id="ARBA00004123"/>
    </source>
</evidence>
<protein>
    <recommendedName>
        <fullName evidence="8">HAT C-terminal dimerisation domain-containing protein</fullName>
    </recommendedName>
</protein>
<dbReference type="InParanoid" id="A0A2H3DUE9"/>
<dbReference type="EMBL" id="KZ293648">
    <property type="protein sequence ID" value="PBK98849.1"/>
    <property type="molecule type" value="Genomic_DNA"/>
</dbReference>
<evidence type="ECO:0008006" key="8">
    <source>
        <dbReference type="Google" id="ProtNLM"/>
    </source>
</evidence>
<keyword evidence="7" id="KW-1185">Reference proteome</keyword>
<keyword evidence="5" id="KW-0539">Nucleus</keyword>
<evidence type="ECO:0000313" key="7">
    <source>
        <dbReference type="Proteomes" id="UP000217790"/>
    </source>
</evidence>
<feature type="non-terminal residue" evidence="6">
    <location>
        <position position="1"/>
    </location>
</feature>
<gene>
    <name evidence="6" type="ORF">ARMGADRAFT_921097</name>
</gene>
<evidence type="ECO:0000256" key="4">
    <source>
        <dbReference type="ARBA" id="ARBA00022833"/>
    </source>
</evidence>
<evidence type="ECO:0000256" key="2">
    <source>
        <dbReference type="ARBA" id="ARBA00022723"/>
    </source>
</evidence>
<accession>A0A2H3DUE9</accession>
<evidence type="ECO:0000313" key="6">
    <source>
        <dbReference type="EMBL" id="PBK98849.1"/>
    </source>
</evidence>
<evidence type="ECO:0000256" key="3">
    <source>
        <dbReference type="ARBA" id="ARBA00022771"/>
    </source>
</evidence>
<dbReference type="GO" id="GO:0005634">
    <property type="term" value="C:nucleus"/>
    <property type="evidence" value="ECO:0007669"/>
    <property type="project" value="UniProtKB-SubCell"/>
</dbReference>